<dbReference type="Proteomes" id="UP001520878">
    <property type="component" value="Unassembled WGS sequence"/>
</dbReference>
<dbReference type="PANTHER" id="PTHR43519:SF1">
    <property type="entry name" value="ATP-DEPENDENT RNA HELICASE HRPB"/>
    <property type="match status" value="1"/>
</dbReference>
<dbReference type="InterPro" id="IPR049614">
    <property type="entry name" value="HrpB_DEXH"/>
</dbReference>
<dbReference type="PANTHER" id="PTHR43519">
    <property type="entry name" value="ATP-DEPENDENT RNA HELICASE HRPB"/>
    <property type="match status" value="1"/>
</dbReference>
<keyword evidence="2" id="KW-0378">Hydrolase</keyword>
<dbReference type="InterPro" id="IPR001650">
    <property type="entry name" value="Helicase_C-like"/>
</dbReference>
<dbReference type="CDD" id="cd17990">
    <property type="entry name" value="DEXHc_HrpB"/>
    <property type="match status" value="1"/>
</dbReference>
<dbReference type="InterPro" id="IPR011545">
    <property type="entry name" value="DEAD/DEAH_box_helicase_dom"/>
</dbReference>
<dbReference type="InterPro" id="IPR048333">
    <property type="entry name" value="HA2_WH"/>
</dbReference>
<name>A0ABS8GC76_9ALTE</name>
<dbReference type="SMART" id="SM00487">
    <property type="entry name" value="DEXDc"/>
    <property type="match status" value="1"/>
</dbReference>
<dbReference type="Pfam" id="PF00271">
    <property type="entry name" value="Helicase_C"/>
    <property type="match status" value="1"/>
</dbReference>
<dbReference type="Gene3D" id="1.20.120.1080">
    <property type="match status" value="1"/>
</dbReference>
<feature type="domain" description="Helicase ATP-binding" evidence="5">
    <location>
        <begin position="12"/>
        <end position="176"/>
    </location>
</feature>
<dbReference type="InterPro" id="IPR056329">
    <property type="entry name" value="CON_HrpB"/>
</dbReference>
<dbReference type="EMBL" id="JAJEWP010000004">
    <property type="protein sequence ID" value="MCC2617415.1"/>
    <property type="molecule type" value="Genomic_DNA"/>
</dbReference>
<gene>
    <name evidence="7" type="primary">hrpB</name>
    <name evidence="7" type="ORF">LJ739_14275</name>
</gene>
<dbReference type="SMART" id="SM00490">
    <property type="entry name" value="HELICc"/>
    <property type="match status" value="1"/>
</dbReference>
<keyword evidence="4" id="KW-0067">ATP-binding</keyword>
<dbReference type="NCBIfam" id="TIGR01970">
    <property type="entry name" value="DEAH_box_HrpB"/>
    <property type="match status" value="1"/>
</dbReference>
<keyword evidence="3 7" id="KW-0347">Helicase</keyword>
<dbReference type="GO" id="GO:0004386">
    <property type="term" value="F:helicase activity"/>
    <property type="evidence" value="ECO:0007669"/>
    <property type="project" value="UniProtKB-KW"/>
</dbReference>
<dbReference type="Pfam" id="PF08482">
    <property type="entry name" value="HrpB_C"/>
    <property type="match status" value="1"/>
</dbReference>
<comment type="caution">
    <text evidence="7">The sequence shown here is derived from an EMBL/GenBank/DDBJ whole genome shotgun (WGS) entry which is preliminary data.</text>
</comment>
<reference evidence="7 8" key="1">
    <citation type="submission" date="2021-10" db="EMBL/GenBank/DDBJ databases">
        <title>Draft genome of Aestuariibacter halophilus JC2043.</title>
        <authorList>
            <person name="Emsley S.A."/>
            <person name="Pfannmuller K.M."/>
            <person name="Ushijima B."/>
            <person name="Saw J.H."/>
            <person name="Videau P."/>
        </authorList>
    </citation>
    <scope>NUCLEOTIDE SEQUENCE [LARGE SCALE GENOMIC DNA]</scope>
    <source>
        <strain evidence="7 8">JC2043</strain>
    </source>
</reference>
<dbReference type="InterPro" id="IPR010225">
    <property type="entry name" value="HrpB"/>
</dbReference>
<feature type="domain" description="Helicase C-terminal" evidence="6">
    <location>
        <begin position="194"/>
        <end position="366"/>
    </location>
</feature>
<dbReference type="CDD" id="cd18791">
    <property type="entry name" value="SF2_C_RHA"/>
    <property type="match status" value="1"/>
</dbReference>
<dbReference type="Pfam" id="PF00270">
    <property type="entry name" value="DEAD"/>
    <property type="match status" value="1"/>
</dbReference>
<organism evidence="7 8">
    <name type="scientific">Fluctibacter halophilus</name>
    <dbReference type="NCBI Taxonomy" id="226011"/>
    <lineage>
        <taxon>Bacteria</taxon>
        <taxon>Pseudomonadati</taxon>
        <taxon>Pseudomonadota</taxon>
        <taxon>Gammaproteobacteria</taxon>
        <taxon>Alteromonadales</taxon>
        <taxon>Alteromonadaceae</taxon>
        <taxon>Fluctibacter</taxon>
    </lineage>
</organism>
<evidence type="ECO:0000256" key="4">
    <source>
        <dbReference type="ARBA" id="ARBA00022840"/>
    </source>
</evidence>
<evidence type="ECO:0000256" key="3">
    <source>
        <dbReference type="ARBA" id="ARBA00022806"/>
    </source>
</evidence>
<evidence type="ECO:0000313" key="7">
    <source>
        <dbReference type="EMBL" id="MCC2617415.1"/>
    </source>
</evidence>
<dbReference type="Pfam" id="PF04408">
    <property type="entry name" value="WHD_HA2"/>
    <property type="match status" value="1"/>
</dbReference>
<proteinExistence type="predicted"/>
<dbReference type="PROSITE" id="PS51192">
    <property type="entry name" value="HELICASE_ATP_BIND_1"/>
    <property type="match status" value="1"/>
</dbReference>
<dbReference type="InterPro" id="IPR027417">
    <property type="entry name" value="P-loop_NTPase"/>
</dbReference>
<evidence type="ECO:0000256" key="1">
    <source>
        <dbReference type="ARBA" id="ARBA00022741"/>
    </source>
</evidence>
<dbReference type="RefSeq" id="WP_229161546.1">
    <property type="nucleotide sequence ID" value="NZ_JAJEWP010000004.1"/>
</dbReference>
<dbReference type="Pfam" id="PF24473">
    <property type="entry name" value="CON_HrpB"/>
    <property type="match status" value="1"/>
</dbReference>
<dbReference type="Gene3D" id="3.40.50.300">
    <property type="entry name" value="P-loop containing nucleotide triphosphate hydrolases"/>
    <property type="match status" value="2"/>
</dbReference>
<dbReference type="PIRSF" id="PIRSF005496">
    <property type="entry name" value="ATP_hel_hrpB"/>
    <property type="match status" value="1"/>
</dbReference>
<sequence length="814" mass="91458">MQHPVENLFDDLDAALIAGNVILEAPTGAGKSTVLPLHLLRHPRFQHQQIIMLQPRRVAVRAIAHYLAQQWGDSVGETIGYQVRGESCRSDKTRLLIVTEGLLTRRLQADPTLDGVGLVIFDEFHERNIHSDLSFAFALEAQQGLREDLRLLVMSATLDSQGLKRWMPDATELVSEGRSFPVCEHYRPWDSRTPLAPFVATLVGDVLNQHPGDVLVFLPGRREIDNLREALKSCPQHVDVVPLYGALSVLEQSRAIAPSPPGRRKVVLSTNIAQTSLTLEGIVVVIDVGLEKQLRFDLRRGLPILETQRISQAASVQRAGRAGRVQPGHCYRLWPQEQQSRMAQQDTPDMLRVDVSGVLLDIASWGSDLSSLALLDPPRPAQLRQAYDYLQHIGAMDERHKLTPLGRQMVTLGCEPRLAKLLLEARQHGDSLAALACCVCALLEGDSRGLAGDTGVLSVRLKRLLDQSRHPLHQQAKRWAKRLGVSLLAARDCLEEVDRLLAIAFDDWLAQPRSQGLYRLANGTGAQLRNADQWPRHDFLLVAELQLGKGADAQIYLAEPLTEQRLKTLFATQLQWHNSGYWDPQRERIVAEQRQSLGSIVLNRKPAQEIADGTARRLLGEQIRQHGLAWCQWPANVEAWWKRARFMSTLADDWPSFAEADLLDNLEQWLLPYVDNVRSRKQLQQLDWLGLLKARLAYAQLQQMDAWLPERLAVASGHQHALEYRDDGSVHLAVRIQEMYGTGETPRVANGRVPVSLVLLSPARRPLQTTQDLAGFWQGSYKAVQKEMKGRYPKHFWPDDPASATATTRTKRAM</sequence>
<evidence type="ECO:0000313" key="8">
    <source>
        <dbReference type="Proteomes" id="UP001520878"/>
    </source>
</evidence>
<dbReference type="PROSITE" id="PS51194">
    <property type="entry name" value="HELICASE_CTER"/>
    <property type="match status" value="1"/>
</dbReference>
<protein>
    <submittedName>
        <fullName evidence="7">ATP-dependent helicase HrpB</fullName>
    </submittedName>
</protein>
<dbReference type="InterPro" id="IPR007502">
    <property type="entry name" value="Helicase-assoc_dom"/>
</dbReference>
<dbReference type="InterPro" id="IPR013689">
    <property type="entry name" value="RNA_helicase_ATP-dep_HrpB_C"/>
</dbReference>
<accession>A0ABS8GC76</accession>
<evidence type="ECO:0000256" key="2">
    <source>
        <dbReference type="ARBA" id="ARBA00022801"/>
    </source>
</evidence>
<dbReference type="InterPro" id="IPR014001">
    <property type="entry name" value="Helicase_ATP-bd"/>
</dbReference>
<evidence type="ECO:0000259" key="6">
    <source>
        <dbReference type="PROSITE" id="PS51194"/>
    </source>
</evidence>
<keyword evidence="1" id="KW-0547">Nucleotide-binding</keyword>
<evidence type="ECO:0000259" key="5">
    <source>
        <dbReference type="PROSITE" id="PS51192"/>
    </source>
</evidence>
<keyword evidence="8" id="KW-1185">Reference proteome</keyword>
<dbReference type="SMART" id="SM00847">
    <property type="entry name" value="HA2"/>
    <property type="match status" value="1"/>
</dbReference>
<dbReference type="SUPFAM" id="SSF52540">
    <property type="entry name" value="P-loop containing nucleoside triphosphate hydrolases"/>
    <property type="match status" value="1"/>
</dbReference>